<name>A0AAU9XTX3_9CNID</name>
<dbReference type="EMBL" id="CALNXJ010000068">
    <property type="protein sequence ID" value="CAH3158704.1"/>
    <property type="molecule type" value="Genomic_DNA"/>
</dbReference>
<evidence type="ECO:0000313" key="2">
    <source>
        <dbReference type="EMBL" id="CAH3158704.1"/>
    </source>
</evidence>
<feature type="compositionally biased region" description="Basic and acidic residues" evidence="1">
    <location>
        <begin position="24"/>
        <end position="40"/>
    </location>
</feature>
<protein>
    <submittedName>
        <fullName evidence="2">Uncharacterized protein</fullName>
    </submittedName>
</protein>
<proteinExistence type="predicted"/>
<evidence type="ECO:0000256" key="1">
    <source>
        <dbReference type="SAM" id="MobiDB-lite"/>
    </source>
</evidence>
<sequence length="60" mass="6666">MQSVEQHSNRETKEQNSKGCKLIVKKDGMLDSLDAKERSYDNSANGGPSSRLEKKPTINS</sequence>
<evidence type="ECO:0000313" key="3">
    <source>
        <dbReference type="Proteomes" id="UP001159428"/>
    </source>
</evidence>
<feature type="compositionally biased region" description="Basic and acidic residues" evidence="1">
    <location>
        <begin position="51"/>
        <end position="60"/>
    </location>
</feature>
<accession>A0AAU9XTX3</accession>
<feature type="compositionally biased region" description="Basic and acidic residues" evidence="1">
    <location>
        <begin position="7"/>
        <end position="16"/>
    </location>
</feature>
<organism evidence="2 3">
    <name type="scientific">Pocillopora meandrina</name>
    <dbReference type="NCBI Taxonomy" id="46732"/>
    <lineage>
        <taxon>Eukaryota</taxon>
        <taxon>Metazoa</taxon>
        <taxon>Cnidaria</taxon>
        <taxon>Anthozoa</taxon>
        <taxon>Hexacorallia</taxon>
        <taxon>Scleractinia</taxon>
        <taxon>Astrocoeniina</taxon>
        <taxon>Pocilloporidae</taxon>
        <taxon>Pocillopora</taxon>
    </lineage>
</organism>
<comment type="caution">
    <text evidence="2">The sequence shown here is derived from an EMBL/GenBank/DDBJ whole genome shotgun (WGS) entry which is preliminary data.</text>
</comment>
<reference evidence="2 3" key="1">
    <citation type="submission" date="2022-05" db="EMBL/GenBank/DDBJ databases">
        <authorList>
            <consortium name="Genoscope - CEA"/>
            <person name="William W."/>
        </authorList>
    </citation>
    <scope>NUCLEOTIDE SEQUENCE [LARGE SCALE GENOMIC DNA]</scope>
</reference>
<gene>
    <name evidence="2" type="ORF">PMEA_00030595</name>
</gene>
<dbReference type="AlphaFoldDB" id="A0AAU9XTX3"/>
<dbReference type="Proteomes" id="UP001159428">
    <property type="component" value="Unassembled WGS sequence"/>
</dbReference>
<feature type="region of interest" description="Disordered" evidence="1">
    <location>
        <begin position="1"/>
        <end position="60"/>
    </location>
</feature>
<keyword evidence="3" id="KW-1185">Reference proteome</keyword>